<feature type="transmembrane region" description="Helical" evidence="8">
    <location>
        <begin position="81"/>
        <end position="99"/>
    </location>
</feature>
<keyword evidence="6 8" id="KW-1133">Transmembrane helix</keyword>
<dbReference type="InterPro" id="IPR005829">
    <property type="entry name" value="Sugar_transporter_CS"/>
</dbReference>
<gene>
    <name evidence="10" type="ORF">SAMN02745126_06234</name>
</gene>
<keyword evidence="4" id="KW-1003">Cell membrane</keyword>
<evidence type="ECO:0000313" key="10">
    <source>
        <dbReference type="EMBL" id="SKA39427.1"/>
    </source>
</evidence>
<dbReference type="NCBIfam" id="TIGR00710">
    <property type="entry name" value="efflux_Bcr_CflA"/>
    <property type="match status" value="1"/>
</dbReference>
<feature type="transmembrane region" description="Helical" evidence="8">
    <location>
        <begin position="12"/>
        <end position="31"/>
    </location>
</feature>
<dbReference type="InterPro" id="IPR004812">
    <property type="entry name" value="Efflux_drug-R_Bcr/CmlA"/>
</dbReference>
<dbReference type="AlphaFoldDB" id="A0A1T4TG70"/>
<reference evidence="11" key="1">
    <citation type="submission" date="2017-02" db="EMBL/GenBank/DDBJ databases">
        <authorList>
            <person name="Varghese N."/>
            <person name="Submissions S."/>
        </authorList>
    </citation>
    <scope>NUCLEOTIDE SEQUENCE [LARGE SCALE GENOMIC DNA]</scope>
    <source>
        <strain evidence="11">ATCC 27094</strain>
    </source>
</reference>
<dbReference type="SUPFAM" id="SSF103473">
    <property type="entry name" value="MFS general substrate transporter"/>
    <property type="match status" value="1"/>
</dbReference>
<evidence type="ECO:0000256" key="3">
    <source>
        <dbReference type="ARBA" id="ARBA00022448"/>
    </source>
</evidence>
<accession>A0A1T4TG70</accession>
<proteinExistence type="inferred from homology"/>
<feature type="transmembrane region" description="Helical" evidence="8">
    <location>
        <begin position="350"/>
        <end position="371"/>
    </location>
</feature>
<feature type="domain" description="Major facilitator superfamily (MFS) profile" evidence="9">
    <location>
        <begin position="13"/>
        <end position="401"/>
    </location>
</feature>
<feature type="transmembrane region" description="Helical" evidence="8">
    <location>
        <begin position="140"/>
        <end position="162"/>
    </location>
</feature>
<organism evidence="10 11">
    <name type="scientific">Enhydrobacter aerosaccus</name>
    <dbReference type="NCBI Taxonomy" id="225324"/>
    <lineage>
        <taxon>Bacteria</taxon>
        <taxon>Pseudomonadati</taxon>
        <taxon>Pseudomonadota</taxon>
        <taxon>Alphaproteobacteria</taxon>
        <taxon>Hyphomicrobiales</taxon>
        <taxon>Enhydrobacter</taxon>
    </lineage>
</organism>
<evidence type="ECO:0000256" key="5">
    <source>
        <dbReference type="ARBA" id="ARBA00022692"/>
    </source>
</evidence>
<feature type="transmembrane region" description="Helical" evidence="8">
    <location>
        <begin position="315"/>
        <end position="338"/>
    </location>
</feature>
<feature type="transmembrane region" description="Helical" evidence="8">
    <location>
        <begin position="220"/>
        <end position="249"/>
    </location>
</feature>
<evidence type="ECO:0000256" key="6">
    <source>
        <dbReference type="ARBA" id="ARBA00022989"/>
    </source>
</evidence>
<dbReference type="InterPro" id="IPR036259">
    <property type="entry name" value="MFS_trans_sf"/>
</dbReference>
<dbReference type="OrthoDB" id="9800416at2"/>
<evidence type="ECO:0000256" key="2">
    <source>
        <dbReference type="ARBA" id="ARBA00006236"/>
    </source>
</evidence>
<dbReference type="CDD" id="cd17320">
    <property type="entry name" value="MFS_MdfA_MDR_like"/>
    <property type="match status" value="1"/>
</dbReference>
<feature type="transmembrane region" description="Helical" evidence="8">
    <location>
        <begin position="168"/>
        <end position="190"/>
    </location>
</feature>
<feature type="transmembrane region" description="Helical" evidence="8">
    <location>
        <begin position="377"/>
        <end position="397"/>
    </location>
</feature>
<keyword evidence="7 8" id="KW-0472">Membrane</keyword>
<dbReference type="STRING" id="225324.SAMN02745126_06234"/>
<evidence type="ECO:0000256" key="7">
    <source>
        <dbReference type="ARBA" id="ARBA00023136"/>
    </source>
</evidence>
<evidence type="ECO:0000259" key="9">
    <source>
        <dbReference type="PROSITE" id="PS50850"/>
    </source>
</evidence>
<dbReference type="EMBL" id="FUWJ01000017">
    <property type="protein sequence ID" value="SKA39427.1"/>
    <property type="molecule type" value="Genomic_DNA"/>
</dbReference>
<dbReference type="Proteomes" id="UP000190092">
    <property type="component" value="Unassembled WGS sequence"/>
</dbReference>
<keyword evidence="3 8" id="KW-0813">Transport</keyword>
<comment type="subcellular location">
    <subcellularLocation>
        <location evidence="8">Cell inner membrane</location>
        <topology evidence="8">Multi-pass membrane protein</topology>
    </subcellularLocation>
    <subcellularLocation>
        <location evidence="1">Cell membrane</location>
        <topology evidence="1">Multi-pass membrane protein</topology>
    </subcellularLocation>
</comment>
<keyword evidence="8" id="KW-0997">Cell inner membrane</keyword>
<evidence type="ECO:0000256" key="4">
    <source>
        <dbReference type="ARBA" id="ARBA00022475"/>
    </source>
</evidence>
<dbReference type="RefSeq" id="WP_085937961.1">
    <property type="nucleotide sequence ID" value="NZ_FUWJ01000017.1"/>
</dbReference>
<dbReference type="InterPro" id="IPR020846">
    <property type="entry name" value="MFS_dom"/>
</dbReference>
<evidence type="ECO:0000313" key="11">
    <source>
        <dbReference type="Proteomes" id="UP000190092"/>
    </source>
</evidence>
<feature type="transmembrane region" description="Helical" evidence="8">
    <location>
        <begin position="105"/>
        <end position="128"/>
    </location>
</feature>
<dbReference type="Gene3D" id="1.20.1720.10">
    <property type="entry name" value="Multidrug resistance protein D"/>
    <property type="match status" value="1"/>
</dbReference>
<dbReference type="PROSITE" id="PS00216">
    <property type="entry name" value="SUGAR_TRANSPORT_1"/>
    <property type="match status" value="1"/>
</dbReference>
<evidence type="ECO:0000256" key="8">
    <source>
        <dbReference type="RuleBase" id="RU365088"/>
    </source>
</evidence>
<sequence length="404" mass="41544">MSTQSLSVSAPSSVRYAIVLGLIVAVGPFAIDMYLPALPALARDLGADTGSAQASLMAYLLAVGIGQLLSGPLSDMYGRKAPLYAGLSIFIIGSAGCAFSPTIGMLIACRVLQGLGACFSMVIPRAVVRDLHSGPEAARLMSMLMVVFSVSPILAPLGGGVVTEAFGWRAVFGVVGVLAFACMAMVKTLLPETRPAVARSQSTIGSALASYAALLRDPHFLGIALIASCALSGFFIYIANSPFVIAAHYGLPPRLYAILFSLNGVTFVAFSQLNGRLAKRFTLRRVVRAAVMLNCATILALLALVVSGIDALPVLVIGLALTFGFAGIIVPSSMVLAMEAHPVRAGAASAFVGTMNFAGGALGSALVAPFANGTPMPMVTGIAACSLLAVPVALVTLRRRKSLP</sequence>
<dbReference type="GO" id="GO:0042910">
    <property type="term" value="F:xenobiotic transmembrane transporter activity"/>
    <property type="evidence" value="ECO:0007669"/>
    <property type="project" value="InterPro"/>
</dbReference>
<keyword evidence="5 8" id="KW-0812">Transmembrane</keyword>
<dbReference type="PANTHER" id="PTHR43271">
    <property type="entry name" value="BLL2771 PROTEIN"/>
    <property type="match status" value="1"/>
</dbReference>
<keyword evidence="11" id="KW-1185">Reference proteome</keyword>
<dbReference type="GO" id="GO:0005886">
    <property type="term" value="C:plasma membrane"/>
    <property type="evidence" value="ECO:0007669"/>
    <property type="project" value="UniProtKB-SubCell"/>
</dbReference>
<feature type="transmembrane region" description="Helical" evidence="8">
    <location>
        <begin position="286"/>
        <end position="309"/>
    </location>
</feature>
<protein>
    <recommendedName>
        <fullName evidence="8">Bcr/CflA family efflux transporter</fullName>
    </recommendedName>
</protein>
<dbReference type="GO" id="GO:1990961">
    <property type="term" value="P:xenobiotic detoxification by transmembrane export across the plasma membrane"/>
    <property type="evidence" value="ECO:0007669"/>
    <property type="project" value="InterPro"/>
</dbReference>
<evidence type="ECO:0000256" key="1">
    <source>
        <dbReference type="ARBA" id="ARBA00004651"/>
    </source>
</evidence>
<feature type="transmembrane region" description="Helical" evidence="8">
    <location>
        <begin position="255"/>
        <end position="274"/>
    </location>
</feature>
<comment type="similarity">
    <text evidence="2 8">Belongs to the major facilitator superfamily. Bcr/CmlA family.</text>
</comment>
<dbReference type="PANTHER" id="PTHR43271:SF2">
    <property type="entry name" value="BLL2771 PROTEIN"/>
    <property type="match status" value="1"/>
</dbReference>
<dbReference type="Pfam" id="PF07690">
    <property type="entry name" value="MFS_1"/>
    <property type="match status" value="1"/>
</dbReference>
<dbReference type="InterPro" id="IPR011701">
    <property type="entry name" value="MFS"/>
</dbReference>
<feature type="transmembrane region" description="Helical" evidence="8">
    <location>
        <begin position="51"/>
        <end position="69"/>
    </location>
</feature>
<dbReference type="PROSITE" id="PS50850">
    <property type="entry name" value="MFS"/>
    <property type="match status" value="1"/>
</dbReference>
<name>A0A1T4TG70_9HYPH</name>